<evidence type="ECO:0000313" key="1">
    <source>
        <dbReference type="EMBL" id="GEA28275.1"/>
    </source>
</evidence>
<protein>
    <submittedName>
        <fullName evidence="1">Uncharacterized protein</fullName>
    </submittedName>
</protein>
<dbReference type="Proteomes" id="UP000376575">
    <property type="component" value="Unassembled WGS sequence"/>
</dbReference>
<accession>A0A5J4FCQ7</accession>
<reference evidence="1 2" key="1">
    <citation type="journal article" date="2019" name="FEMS Microbiol. Lett.">
        <title>A novel salt-tolerant genotype illuminates the sucrose gene evolution in freshwater bloom-forming cyanobacterium Microcystis aeruginosa.</title>
        <authorList>
            <person name="Tanabe Y."/>
            <person name="Yamaguchi H."/>
            <person name="Sano T."/>
            <person name="Kawachi M."/>
        </authorList>
    </citation>
    <scope>NUCLEOTIDE SEQUENCE [LARGE SCALE GENOMIC DNA]</scope>
    <source>
        <strain evidence="1 2">NIES-4325</strain>
    </source>
</reference>
<gene>
    <name evidence="1" type="ORF">MiAbW_02849</name>
</gene>
<comment type="caution">
    <text evidence="1">The sequence shown here is derived from an EMBL/GenBank/DDBJ whole genome shotgun (WGS) entry which is preliminary data.</text>
</comment>
<dbReference type="EMBL" id="BJKP01000029">
    <property type="protein sequence ID" value="GEA28275.1"/>
    <property type="molecule type" value="Genomic_DNA"/>
</dbReference>
<evidence type="ECO:0000313" key="2">
    <source>
        <dbReference type="Proteomes" id="UP000376575"/>
    </source>
</evidence>
<organism evidence="1 2">
    <name type="scientific">Microcystis aeruginosa NIES-4325</name>
    <dbReference type="NCBI Taxonomy" id="2569534"/>
    <lineage>
        <taxon>Bacteria</taxon>
        <taxon>Bacillati</taxon>
        <taxon>Cyanobacteriota</taxon>
        <taxon>Cyanophyceae</taxon>
        <taxon>Oscillatoriophycideae</taxon>
        <taxon>Chroococcales</taxon>
        <taxon>Microcystaceae</taxon>
        <taxon>Microcystis</taxon>
    </lineage>
</organism>
<proteinExistence type="predicted"/>
<sequence length="68" mass="8264">MKKSAWLLVYFTFFWAFFLDFIESKPFSYRHFRLFQQALIIKGLSVSQGRENRYIIGAYDIFTIVQRL</sequence>
<name>A0A5J4FCQ7_MICAE</name>
<dbReference type="AlphaFoldDB" id="A0A5J4FCQ7"/>